<feature type="compositionally biased region" description="Pro residues" evidence="2">
    <location>
        <begin position="53"/>
        <end position="64"/>
    </location>
</feature>
<evidence type="ECO:0000313" key="3">
    <source>
        <dbReference type="Proteomes" id="UP000694843"/>
    </source>
</evidence>
<feature type="region of interest" description="Disordered" evidence="2">
    <location>
        <begin position="574"/>
        <end position="605"/>
    </location>
</feature>
<feature type="region of interest" description="Disordered" evidence="2">
    <location>
        <begin position="1298"/>
        <end position="1403"/>
    </location>
</feature>
<evidence type="ECO:0000256" key="2">
    <source>
        <dbReference type="SAM" id="MobiDB-lite"/>
    </source>
</evidence>
<feature type="compositionally biased region" description="Polar residues" evidence="2">
    <location>
        <begin position="1394"/>
        <end position="1403"/>
    </location>
</feature>
<dbReference type="KEGG" id="hazt:108668640"/>
<feature type="compositionally biased region" description="Basic and acidic residues" evidence="2">
    <location>
        <begin position="1070"/>
        <end position="1083"/>
    </location>
</feature>
<proteinExistence type="predicted"/>
<feature type="compositionally biased region" description="Basic and acidic residues" evidence="2">
    <location>
        <begin position="1248"/>
        <end position="1264"/>
    </location>
</feature>
<dbReference type="SUPFAM" id="SSF49562">
    <property type="entry name" value="C2 domain (Calcium/lipid-binding domain, CaLB)"/>
    <property type="match status" value="1"/>
</dbReference>
<dbReference type="OrthoDB" id="6376393at2759"/>
<evidence type="ECO:0000313" key="4">
    <source>
        <dbReference type="RefSeq" id="XP_018011372.1"/>
    </source>
</evidence>
<feature type="coiled-coil region" evidence="1">
    <location>
        <begin position="362"/>
        <end position="404"/>
    </location>
</feature>
<dbReference type="Gene3D" id="2.60.40.150">
    <property type="entry name" value="C2 domain"/>
    <property type="match status" value="1"/>
</dbReference>
<gene>
    <name evidence="4" type="primary">LOC108668640</name>
</gene>
<feature type="compositionally biased region" description="Gly residues" evidence="2">
    <location>
        <begin position="1117"/>
        <end position="1127"/>
    </location>
</feature>
<dbReference type="Proteomes" id="UP000694843">
    <property type="component" value="Unplaced"/>
</dbReference>
<keyword evidence="3" id="KW-1185">Reference proteome</keyword>
<feature type="compositionally biased region" description="Low complexity" evidence="2">
    <location>
        <begin position="510"/>
        <end position="524"/>
    </location>
</feature>
<keyword evidence="1" id="KW-0175">Coiled coil</keyword>
<feature type="compositionally biased region" description="Polar residues" evidence="2">
    <location>
        <begin position="1318"/>
        <end position="1334"/>
    </location>
</feature>
<feature type="region of interest" description="Disordered" evidence="2">
    <location>
        <begin position="499"/>
        <end position="524"/>
    </location>
</feature>
<protein>
    <submittedName>
        <fullName evidence="4">Uncharacterized protein LOC108668640</fullName>
    </submittedName>
</protein>
<feature type="region of interest" description="Disordered" evidence="2">
    <location>
        <begin position="1032"/>
        <end position="1128"/>
    </location>
</feature>
<feature type="region of interest" description="Disordered" evidence="2">
    <location>
        <begin position="414"/>
        <end position="444"/>
    </location>
</feature>
<dbReference type="GeneID" id="108668640"/>
<feature type="compositionally biased region" description="Low complexity" evidence="2">
    <location>
        <begin position="574"/>
        <end position="590"/>
    </location>
</feature>
<organism evidence="3 4">
    <name type="scientific">Hyalella azteca</name>
    <name type="common">Amphipod</name>
    <dbReference type="NCBI Taxonomy" id="294128"/>
    <lineage>
        <taxon>Eukaryota</taxon>
        <taxon>Metazoa</taxon>
        <taxon>Ecdysozoa</taxon>
        <taxon>Arthropoda</taxon>
        <taxon>Crustacea</taxon>
        <taxon>Multicrustacea</taxon>
        <taxon>Malacostraca</taxon>
        <taxon>Eumalacostraca</taxon>
        <taxon>Peracarida</taxon>
        <taxon>Amphipoda</taxon>
        <taxon>Senticaudata</taxon>
        <taxon>Talitrida</taxon>
        <taxon>Talitroidea</taxon>
        <taxon>Hyalellidae</taxon>
        <taxon>Hyalella</taxon>
    </lineage>
</organism>
<name>A0A8B7NCQ8_HYAAZ</name>
<reference evidence="4" key="1">
    <citation type="submission" date="2025-08" db="UniProtKB">
        <authorList>
            <consortium name="RefSeq"/>
        </authorList>
    </citation>
    <scope>IDENTIFICATION</scope>
    <source>
        <tissue evidence="4">Whole organism</tissue>
    </source>
</reference>
<feature type="compositionally biased region" description="Low complexity" evidence="2">
    <location>
        <begin position="1302"/>
        <end position="1317"/>
    </location>
</feature>
<feature type="compositionally biased region" description="Polar residues" evidence="2">
    <location>
        <begin position="591"/>
        <end position="605"/>
    </location>
</feature>
<feature type="compositionally biased region" description="Low complexity" evidence="2">
    <location>
        <begin position="73"/>
        <end position="82"/>
    </location>
</feature>
<evidence type="ECO:0000256" key="1">
    <source>
        <dbReference type="SAM" id="Coils"/>
    </source>
</evidence>
<sequence length="1537" mass="170205">MWHPLRLARILRQLDSEVDWLGLWPRSGSYKRFTNLEDAANNPANAALHDDPNLPPQPLRPAPQRPSYRLPGRRSSGDGSPSPDAPYSKSNPYLDYRRSVSRDICDEIVPRSTNPFNPAWQPVPGIDDGRYINPFHNHQTSAYLGANKASYQPNYSPSYDSKYDRNLLPHDPFALGSDPTLIPYSSAERSMAMESQIPYPRPSSYLSHQVLDQRSRFGQHRYSYQERYEPLKYDSTSRYEPSSKFDRGKYQTELYDSRSKYVIDKYEGLKPHETLGSAYSLYDPRIDHSDPRRRRDDLNSVYDPHVGNLNHMNSYNHHMDQGSSPIHSPSTIVNNMRMYHTIPGRGIKNYSTPAAYMDYATKKLREQQLHEREKQLQQQQKELQQKQIQQKQQVEQEKQQQEQIDRAIEFERRLREPPHDPPPPPAPLAPAQVESQSGWSGRRISSERVLNSSTNLSIGDQASSRILSPIHHLTSTSQSIRNLLTPTHHHSQIIRHATPQHLAPPPFGRSVSSSPHSRSTSDITSIRGTCWHSEDTGYIRKWLGEAAALVSAVKIPQSVQFSTGIGFPSNLSSTPPLTSHLSSTPPLTDSHLSSTPPLTDSQHSITPPLSVAQLATSPPRTSSYFASSHMGMNNFSSSPIHSRLVSTPPSAFFPSTPPPSATFLPPSRSVTSYLPNSTPPVSSSYVPSTPPPSVEFFPSTPPSSSYLVLGSERGAIFSTDALCHSQLLHSRLAEVVAARRNSWMEENDIITSAGEPESPGLPTTVIDKYSLFSDNYVEATASSLNDFGLNDAKNEQKVLEKPFTEEYSSLKYTPETKIPETQEYKKIEETSSNFEASFGIVEPEITKSFLNISVPKVSIDFTQKESDWSITNRVKSIFDDIKRNAISDFVKQKELDESSKDANTDDKVKANQLGTDWWSSFTDKNKVTEDLDAKPNWPFDVSSNVKEEISSLDLMKTSNADRIFQIPKELIDDKLNSELEIKILDEEVAETMKSNTDWLENTPNRMLIAENDTIGENNSKNTLISSMKTNYRNEDSNKETEKVAASNASFNTEQLKEKENKNQVVAIDESTFKRSGRDGRRGSDGAGRPSRVGSRGDTPPLSRESRGSFKRARRGSGEGGSPVGGGAMVEECIIMPRVEAEKPSDEEVTEVSVSTELLREGSEFSKTLKGVQTEMDSLTRLTDNVFEEKERIVETGSEQIYVKTLNERPKVLGGEIENRLNTEVLIDSGQQPFSSSDHRKSWAGLETGSRDARSESRDSRDSEKSSMSTSSSKSDIESESTKRVRVYLESLSARIKQQIPYSSSTDSHYSSSTGASSRLVSMSSSETPPTSARLTSYSSSETPPSSACPMSISSSETPPSSADAIAGTPGARPSLGDTPTSPAFFAPTPPHSAGPNSLGNSNPDVSNADGAFGGGGYILQRTTSCDSINSDTSVTLGELEEAVGQVTAQLSVTLIYDSDSGDLEVLVEEASELVLGSDSSQAPDTYVRVFLLPDKSTNMQTRVSGGVVEWFILYMQTRCFGGILGRWNYKASACGIH</sequence>
<dbReference type="InterPro" id="IPR035892">
    <property type="entry name" value="C2_domain_sf"/>
</dbReference>
<accession>A0A8B7NCQ8</accession>
<feature type="compositionally biased region" description="Low complexity" evidence="2">
    <location>
        <begin position="1335"/>
        <end position="1361"/>
    </location>
</feature>
<feature type="compositionally biased region" description="Basic and acidic residues" evidence="2">
    <location>
        <begin position="1032"/>
        <end position="1042"/>
    </location>
</feature>
<feature type="region of interest" description="Disordered" evidence="2">
    <location>
        <begin position="1227"/>
        <end position="1282"/>
    </location>
</feature>
<feature type="region of interest" description="Disordered" evidence="2">
    <location>
        <begin position="43"/>
        <end position="93"/>
    </location>
</feature>
<dbReference type="RefSeq" id="XP_018011372.1">
    <property type="nucleotide sequence ID" value="XM_018155883.1"/>
</dbReference>